<dbReference type="SMART" id="SM00862">
    <property type="entry name" value="Trans_reg_C"/>
    <property type="match status" value="1"/>
</dbReference>
<gene>
    <name evidence="8" type="ORF">BN4615_P4369</name>
</gene>
<protein>
    <submittedName>
        <fullName evidence="8">Transcriptional regulator, SARP family</fullName>
    </submittedName>
</protein>
<evidence type="ECO:0000259" key="7">
    <source>
        <dbReference type="PROSITE" id="PS51755"/>
    </source>
</evidence>
<sequence length="1023" mass="111142">MIAVRFSVLGPLTVVRDGRRVPVPGGKIRAVLATLLLRPNQVVTVDHFAERLWDQRVPRNPRRVLQTNVARLRQSLGLGKLILTEPGGYLARLRADQLDLLRFRHLVEQAGRATAEEEGRLLHEALRLWHGPVCADVESDTLHRIDVPPLAEQRLQVLERRIDADLRAGEHAALTAELRALTAEHPLRERFWAQLMTALYRGGRQAEALDAYRAIAGLLRDELGIDPNAELRRLHHAVLTQERLVLRAARPAPQPASRPTPRQLPADVTAFTGRARELAALDRMSDASAAMVTAITGMAGAGKTALAVHAAHRLAPHFPDGQLFVDLHGHTRGRAPADPADTLARVLGLLGVPGEAIPPQLADRAALYRSVLAGRKMLVVLDDAVGEEQVRPLLPGTGACRVLVTSRRRLLDLDGARTVPVDVLPEADAILLFTRAAGRERLASAPQEAPAEVVRRCGLLPLAIHLAAARLQAHPAWSAGHLLERLREPGRRLGELRAGRRSVAGALELSCRGLAPDGRRAYRLLSLHPGADIVPEAAAALLSTTVAGVSARLERLLELHLLQEPEPGRYRFHELVRAHAAELAAREESEDGRRAALTRLLDHYSRAASAAMDRLYPYEADTRPHPPAPPAAPPAAVPAPDPATAAAWLEDEAATLLALARHAAEHGFPEHVRHLAATLHRCLVTRGRYAEAETLQTRALAAARAAAGRTGEMEALLALGELHHRQNRTEPAVRDLCQALSIARELGHRTGELRGLTVLAQVHAVHGPHPRSSADFSLALCVARRIGHRTGELDALIGRGDVLRRSGRYDEAFDTLTEALGIARANGHRTGEVHGLLGLGHVHLACGEYGPATGCFTRALESARRTGHLPAELDGLTALGDLHRAQGRHRQAHDHYERALGLARRAGNRTWQFEAVQGMGRLWHERGQAGRAFESHRQALRLAADLGRPGDQARAHDGLAHALAALGRREQARHHWTQALSILAPLGTRQAEEAGVDVESILGHLGRVTAEGSLRRLCQPRPA</sequence>
<dbReference type="GO" id="GO:0043531">
    <property type="term" value="F:ADP binding"/>
    <property type="evidence" value="ECO:0007669"/>
    <property type="project" value="InterPro"/>
</dbReference>
<keyword evidence="3 5" id="KW-0238">DNA-binding</keyword>
<keyword evidence="4" id="KW-0804">Transcription</keyword>
<dbReference type="GO" id="GO:0003677">
    <property type="term" value="F:DNA binding"/>
    <property type="evidence" value="ECO:0007669"/>
    <property type="project" value="UniProtKB-UniRule"/>
</dbReference>
<name>A0A1M4E807_9ACTN</name>
<dbReference type="InterPro" id="IPR016032">
    <property type="entry name" value="Sig_transdc_resp-reg_C-effctor"/>
</dbReference>
<dbReference type="InterPro" id="IPR001867">
    <property type="entry name" value="OmpR/PhoB-type_DNA-bd"/>
</dbReference>
<dbReference type="InterPro" id="IPR019734">
    <property type="entry name" value="TPR_rpt"/>
</dbReference>
<dbReference type="Pfam" id="PF13424">
    <property type="entry name" value="TPR_12"/>
    <property type="match status" value="2"/>
</dbReference>
<dbReference type="GO" id="GO:0006355">
    <property type="term" value="P:regulation of DNA-templated transcription"/>
    <property type="evidence" value="ECO:0007669"/>
    <property type="project" value="InterPro"/>
</dbReference>
<reference evidence="8" key="1">
    <citation type="submission" date="2016-04" db="EMBL/GenBank/DDBJ databases">
        <authorList>
            <person name="Evans L.H."/>
            <person name="Alamgir A."/>
            <person name="Owens N."/>
            <person name="Weber N.D."/>
            <person name="Virtaneva K."/>
            <person name="Barbian K."/>
            <person name="Babar A."/>
            <person name="Rosenke K."/>
        </authorList>
    </citation>
    <scope>NUCLEOTIDE SEQUENCE</scope>
    <source>
        <strain evidence="8">Nono1</strain>
    </source>
</reference>
<evidence type="ECO:0000256" key="1">
    <source>
        <dbReference type="ARBA" id="ARBA00005820"/>
    </source>
</evidence>
<dbReference type="SUPFAM" id="SSF52540">
    <property type="entry name" value="P-loop containing nucleoside triphosphate hydrolases"/>
    <property type="match status" value="1"/>
</dbReference>
<evidence type="ECO:0000256" key="5">
    <source>
        <dbReference type="PROSITE-ProRule" id="PRU01091"/>
    </source>
</evidence>
<proteinExistence type="inferred from homology"/>
<dbReference type="AlphaFoldDB" id="A0A1M4E807"/>
<dbReference type="RefSeq" id="WP_225274269.1">
    <property type="nucleotide sequence ID" value="NZ_CP084058.1"/>
</dbReference>
<dbReference type="InterPro" id="IPR036388">
    <property type="entry name" value="WH-like_DNA-bd_sf"/>
</dbReference>
<dbReference type="Gene3D" id="1.10.10.10">
    <property type="entry name" value="Winged helix-like DNA-binding domain superfamily/Winged helix DNA-binding domain"/>
    <property type="match status" value="1"/>
</dbReference>
<dbReference type="Pfam" id="PF03704">
    <property type="entry name" value="BTAD"/>
    <property type="match status" value="1"/>
</dbReference>
<dbReference type="Pfam" id="PF00931">
    <property type="entry name" value="NB-ARC"/>
    <property type="match status" value="1"/>
</dbReference>
<feature type="region of interest" description="Disordered" evidence="6">
    <location>
        <begin position="620"/>
        <end position="641"/>
    </location>
</feature>
<dbReference type="PRINTS" id="PR00364">
    <property type="entry name" value="DISEASERSIST"/>
</dbReference>
<dbReference type="InterPro" id="IPR011990">
    <property type="entry name" value="TPR-like_helical_dom_sf"/>
</dbReference>
<dbReference type="SUPFAM" id="SSF48452">
    <property type="entry name" value="TPR-like"/>
    <property type="match status" value="3"/>
</dbReference>
<dbReference type="GO" id="GO:0000160">
    <property type="term" value="P:phosphorelay signal transduction system"/>
    <property type="evidence" value="ECO:0007669"/>
    <property type="project" value="InterPro"/>
</dbReference>
<dbReference type="SMART" id="SM00028">
    <property type="entry name" value="TPR"/>
    <property type="match status" value="6"/>
</dbReference>
<evidence type="ECO:0000256" key="3">
    <source>
        <dbReference type="ARBA" id="ARBA00023125"/>
    </source>
</evidence>
<dbReference type="InterPro" id="IPR051677">
    <property type="entry name" value="AfsR-DnrI-RedD_regulator"/>
</dbReference>
<organism evidence="8">
    <name type="scientific">Nonomuraea gerenzanensis</name>
    <dbReference type="NCBI Taxonomy" id="93944"/>
    <lineage>
        <taxon>Bacteria</taxon>
        <taxon>Bacillati</taxon>
        <taxon>Actinomycetota</taxon>
        <taxon>Actinomycetes</taxon>
        <taxon>Streptosporangiales</taxon>
        <taxon>Streptosporangiaceae</taxon>
        <taxon>Nonomuraea</taxon>
    </lineage>
</organism>
<dbReference type="InterPro" id="IPR027417">
    <property type="entry name" value="P-loop_NTPase"/>
</dbReference>
<dbReference type="PANTHER" id="PTHR35807:SF1">
    <property type="entry name" value="TRANSCRIPTIONAL REGULATOR REDD"/>
    <property type="match status" value="1"/>
</dbReference>
<dbReference type="SMART" id="SM01043">
    <property type="entry name" value="BTAD"/>
    <property type="match status" value="1"/>
</dbReference>
<dbReference type="EMBL" id="LT559118">
    <property type="protein sequence ID" value="SBO94853.1"/>
    <property type="molecule type" value="Genomic_DNA"/>
</dbReference>
<accession>A0A1M4E807</accession>
<keyword evidence="2" id="KW-0805">Transcription regulation</keyword>
<evidence type="ECO:0000256" key="4">
    <source>
        <dbReference type="ARBA" id="ARBA00023163"/>
    </source>
</evidence>
<dbReference type="CDD" id="cd15831">
    <property type="entry name" value="BTAD"/>
    <property type="match status" value="1"/>
</dbReference>
<evidence type="ECO:0000313" key="8">
    <source>
        <dbReference type="EMBL" id="SBO94853.1"/>
    </source>
</evidence>
<dbReference type="SUPFAM" id="SSF46894">
    <property type="entry name" value="C-terminal effector domain of the bipartite response regulators"/>
    <property type="match status" value="1"/>
</dbReference>
<feature type="domain" description="OmpR/PhoB-type" evidence="7">
    <location>
        <begin position="1"/>
        <end position="93"/>
    </location>
</feature>
<dbReference type="InterPro" id="IPR002182">
    <property type="entry name" value="NB-ARC"/>
</dbReference>
<dbReference type="InterPro" id="IPR005158">
    <property type="entry name" value="BTAD"/>
</dbReference>
<dbReference type="PROSITE" id="PS51755">
    <property type="entry name" value="OMPR_PHOB"/>
    <property type="match status" value="1"/>
</dbReference>
<feature type="compositionally biased region" description="Pro residues" evidence="6">
    <location>
        <begin position="625"/>
        <end position="641"/>
    </location>
</feature>
<evidence type="ECO:0000256" key="2">
    <source>
        <dbReference type="ARBA" id="ARBA00023015"/>
    </source>
</evidence>
<evidence type="ECO:0000256" key="6">
    <source>
        <dbReference type="SAM" id="MobiDB-lite"/>
    </source>
</evidence>
<dbReference type="Pfam" id="PF00486">
    <property type="entry name" value="Trans_reg_C"/>
    <property type="match status" value="1"/>
</dbReference>
<comment type="similarity">
    <text evidence="1">Belongs to the AfsR/DnrI/RedD regulatory family.</text>
</comment>
<dbReference type="PANTHER" id="PTHR35807">
    <property type="entry name" value="TRANSCRIPTIONAL REGULATOR REDD-RELATED"/>
    <property type="match status" value="1"/>
</dbReference>
<feature type="DNA-binding region" description="OmpR/PhoB-type" evidence="5">
    <location>
        <begin position="1"/>
        <end position="93"/>
    </location>
</feature>
<dbReference type="Gene3D" id="3.40.50.300">
    <property type="entry name" value="P-loop containing nucleotide triphosphate hydrolases"/>
    <property type="match status" value="1"/>
</dbReference>
<dbReference type="Gene3D" id="1.25.40.10">
    <property type="entry name" value="Tetratricopeptide repeat domain"/>
    <property type="match status" value="3"/>
</dbReference>